<accession>A0A853EQK9</accession>
<evidence type="ECO:0000313" key="3">
    <source>
        <dbReference type="Proteomes" id="UP000561011"/>
    </source>
</evidence>
<dbReference type="Proteomes" id="UP000561011">
    <property type="component" value="Unassembled WGS sequence"/>
</dbReference>
<dbReference type="RefSeq" id="WP_179912647.1">
    <property type="nucleotide sequence ID" value="NZ_JACBYE010000007.1"/>
</dbReference>
<dbReference type="EMBL" id="JACBYE010000007">
    <property type="protein sequence ID" value="NYS92869.1"/>
    <property type="molecule type" value="Genomic_DNA"/>
</dbReference>
<proteinExistence type="predicted"/>
<keyword evidence="1" id="KW-0472">Membrane</keyword>
<organism evidence="2 3">
    <name type="scientific">Sanguibacter inulinus</name>
    <dbReference type="NCBI Taxonomy" id="60922"/>
    <lineage>
        <taxon>Bacteria</taxon>
        <taxon>Bacillati</taxon>
        <taxon>Actinomycetota</taxon>
        <taxon>Actinomycetes</taxon>
        <taxon>Micrococcales</taxon>
        <taxon>Sanguibacteraceae</taxon>
        <taxon>Sanguibacter</taxon>
    </lineage>
</organism>
<feature type="transmembrane region" description="Helical" evidence="1">
    <location>
        <begin position="6"/>
        <end position="24"/>
    </location>
</feature>
<keyword evidence="3" id="KW-1185">Reference proteome</keyword>
<keyword evidence="1" id="KW-0812">Transmembrane</keyword>
<reference evidence="2 3" key="1">
    <citation type="submission" date="2020-07" db="EMBL/GenBank/DDBJ databases">
        <title>MOT database genomes.</title>
        <authorList>
            <person name="Joseph S."/>
            <person name="Aduse-Opoku J."/>
            <person name="Hashim A."/>
            <person name="Wade W."/>
            <person name="Curtis M."/>
        </authorList>
    </citation>
    <scope>NUCLEOTIDE SEQUENCE [LARGE SCALE GENOMIC DNA]</scope>
    <source>
        <strain evidence="2 3">DSM 100099</strain>
    </source>
</reference>
<name>A0A853EQK9_9MICO</name>
<keyword evidence="1" id="KW-1133">Transmembrane helix</keyword>
<evidence type="ECO:0000256" key="1">
    <source>
        <dbReference type="SAM" id="Phobius"/>
    </source>
</evidence>
<feature type="transmembrane region" description="Helical" evidence="1">
    <location>
        <begin position="55"/>
        <end position="78"/>
    </location>
</feature>
<gene>
    <name evidence="2" type="ORF">HZZ10_04915</name>
</gene>
<protein>
    <submittedName>
        <fullName evidence="2">Uncharacterized protein</fullName>
    </submittedName>
</protein>
<dbReference type="AlphaFoldDB" id="A0A853EQK9"/>
<sequence>MELAEAFRWIGAAVLLAVAVVLSIKGVRLMSRAGRADFDQQSPDRERLDVEGEGFRTIVLAAFALVASAGVAVLPGIAA</sequence>
<evidence type="ECO:0000313" key="2">
    <source>
        <dbReference type="EMBL" id="NYS92869.1"/>
    </source>
</evidence>
<comment type="caution">
    <text evidence="2">The sequence shown here is derived from an EMBL/GenBank/DDBJ whole genome shotgun (WGS) entry which is preliminary data.</text>
</comment>